<reference evidence="1 2" key="1">
    <citation type="submission" date="2016-07" db="EMBL/GenBank/DDBJ databases">
        <title>Genome sequencing of Vibrio scophthalmi strain VS-05, an isolated from Paralichthys olivaceus.</title>
        <authorList>
            <person name="Han H.-J."/>
        </authorList>
    </citation>
    <scope>NUCLEOTIDE SEQUENCE [LARGE SCALE GENOMIC DNA]</scope>
    <source>
        <strain evidence="1 2">VS-05</strain>
        <plasmid evidence="2">pvs127</plasmid>
    </source>
</reference>
<accession>A0A1C7FJ21</accession>
<dbReference type="Proteomes" id="UP000092528">
    <property type="component" value="Plasmid pVS127"/>
</dbReference>
<proteinExistence type="predicted"/>
<name>A0A1C7FJ21_9VIBR</name>
<dbReference type="EMBL" id="CP016416">
    <property type="protein sequence ID" value="ANU39453.1"/>
    <property type="molecule type" value="Genomic_DNA"/>
</dbReference>
<gene>
    <name evidence="1" type="ORF">VSVS05_04418</name>
</gene>
<dbReference type="AlphaFoldDB" id="A0A1C7FJ21"/>
<evidence type="ECO:0000313" key="2">
    <source>
        <dbReference type="Proteomes" id="UP000092528"/>
    </source>
</evidence>
<sequence length="218" mass="24431">MKLSVLAAIFISSWLGGNSISFAKEKIGLIEQAHQCRQIPPRLERLACFDTIFETPLERTLISIDDNFYPSEWTRAIEARNSLNFEDGWALVVEGEGKKGNAWVALPAQNATFSDRETPVLLLSCINNLSRVELALPEEVEDARIQVSIRGISQYWRSDDYGVLFSSARGLSAIEMMKRIANDSNLTLRSNADFADGLQFSTRGLEDGLQALRKRCGW</sequence>
<dbReference type="InterPro" id="IPR017738">
    <property type="entry name" value="T6SS-assoc_VCA0118"/>
</dbReference>
<organism evidence="1 2">
    <name type="scientific">Vibrio scophthalmi</name>
    <dbReference type="NCBI Taxonomy" id="45658"/>
    <lineage>
        <taxon>Bacteria</taxon>
        <taxon>Pseudomonadati</taxon>
        <taxon>Pseudomonadota</taxon>
        <taxon>Gammaproteobacteria</taxon>
        <taxon>Vibrionales</taxon>
        <taxon>Vibrionaceae</taxon>
        <taxon>Vibrio</taxon>
    </lineage>
</organism>
<dbReference type="Pfam" id="PF11319">
    <property type="entry name" value="VasI"/>
    <property type="match status" value="1"/>
</dbReference>
<geneLocation type="plasmid" evidence="2">
    <name>pvs127</name>
</geneLocation>
<evidence type="ECO:0008006" key="3">
    <source>
        <dbReference type="Google" id="ProtNLM"/>
    </source>
</evidence>
<evidence type="ECO:0000313" key="1">
    <source>
        <dbReference type="EMBL" id="ANU39453.1"/>
    </source>
</evidence>
<dbReference type="RefSeq" id="WP_065546919.1">
    <property type="nucleotide sequence ID" value="NZ_CP016416.1"/>
</dbReference>
<keyword evidence="1" id="KW-0614">Plasmid</keyword>
<dbReference type="NCBIfam" id="TIGR03360">
    <property type="entry name" value="VI_minor_1"/>
    <property type="match status" value="1"/>
</dbReference>
<dbReference type="PATRIC" id="fig|45658.7.peg.4405"/>
<keyword evidence="2" id="KW-1185">Reference proteome</keyword>
<protein>
    <recommendedName>
        <fullName evidence="3">Type VI secretion system-associated protein TagO</fullName>
    </recommendedName>
</protein>